<evidence type="ECO:0000256" key="3">
    <source>
        <dbReference type="ARBA" id="ARBA00022737"/>
    </source>
</evidence>
<keyword evidence="7" id="KW-0804">Transcription</keyword>
<evidence type="ECO:0000313" key="12">
    <source>
        <dbReference type="EMBL" id="KAG7171759.1"/>
    </source>
</evidence>
<dbReference type="SMART" id="SM00355">
    <property type="entry name" value="ZnF_C2H2"/>
    <property type="match status" value="22"/>
</dbReference>
<feature type="domain" description="C2H2-type" evidence="11">
    <location>
        <begin position="1248"/>
        <end position="1275"/>
    </location>
</feature>
<name>A0A8J5N256_HOMAM</name>
<accession>A0A8J5N256</accession>
<dbReference type="InterPro" id="IPR013087">
    <property type="entry name" value="Znf_C2H2_type"/>
</dbReference>
<evidence type="ECO:0000259" key="11">
    <source>
        <dbReference type="PROSITE" id="PS50157"/>
    </source>
</evidence>
<dbReference type="FunFam" id="3.30.160.60:FF:000286">
    <property type="entry name" value="Zinc finger protein 770"/>
    <property type="match status" value="1"/>
</dbReference>
<keyword evidence="2" id="KW-0479">Metal-binding</keyword>
<feature type="domain" description="C2H2-type" evidence="11">
    <location>
        <begin position="438"/>
        <end position="466"/>
    </location>
</feature>
<dbReference type="Gene3D" id="3.30.160.60">
    <property type="entry name" value="Classic Zinc Finger"/>
    <property type="match status" value="10"/>
</dbReference>
<evidence type="ECO:0000256" key="10">
    <source>
        <dbReference type="SAM" id="MobiDB-lite"/>
    </source>
</evidence>
<keyword evidence="4 9" id="KW-0863">Zinc-finger</keyword>
<reference evidence="12" key="1">
    <citation type="journal article" date="2021" name="Sci. Adv.">
        <title>The American lobster genome reveals insights on longevity, neural, and immune adaptations.</title>
        <authorList>
            <person name="Polinski J.M."/>
            <person name="Zimin A.V."/>
            <person name="Clark K.F."/>
            <person name="Kohn A.B."/>
            <person name="Sadowski N."/>
            <person name="Timp W."/>
            <person name="Ptitsyn A."/>
            <person name="Khanna P."/>
            <person name="Romanova D.Y."/>
            <person name="Williams P."/>
            <person name="Greenwood S.J."/>
            <person name="Moroz L.L."/>
            <person name="Walt D.R."/>
            <person name="Bodnar A.G."/>
        </authorList>
    </citation>
    <scope>NUCLEOTIDE SEQUENCE</scope>
    <source>
        <strain evidence="12">GMGI-L3</strain>
    </source>
</reference>
<dbReference type="EMBL" id="JAHLQT010011632">
    <property type="protein sequence ID" value="KAG7171759.1"/>
    <property type="molecule type" value="Genomic_DNA"/>
</dbReference>
<dbReference type="PANTHER" id="PTHR24379:SF121">
    <property type="entry name" value="C2H2-TYPE DOMAIN-CONTAINING PROTEIN"/>
    <property type="match status" value="1"/>
</dbReference>
<proteinExistence type="predicted"/>
<dbReference type="GO" id="GO:0008270">
    <property type="term" value="F:zinc ion binding"/>
    <property type="evidence" value="ECO:0007669"/>
    <property type="project" value="UniProtKB-KW"/>
</dbReference>
<keyword evidence="3" id="KW-0677">Repeat</keyword>
<dbReference type="PROSITE" id="PS00028">
    <property type="entry name" value="ZINC_FINGER_C2H2_1"/>
    <property type="match status" value="16"/>
</dbReference>
<protein>
    <submittedName>
        <fullName evidence="12">Gastrula zinc finger protein xFG20-1-like</fullName>
    </submittedName>
</protein>
<sequence>MKDVPEGPRKEAKITHATIYAPFHRKPRTVAADPEEQGSSEWFRCTMCTDVLPSAATLRHHLVKQHQQQDIKSFMCFLCKHECWSESQQEWHLRVHHGIKNKAVACSVCGTQLSTSAECKAHVRKHLATLACPSCSRKFSAQHQLVAHAKQHLEQLRPHSCLMCGARFTHCGVLQVHSWRHRPQKCPQEECEHIAEDESWLVVHLQNQHKLTGKQIHSIISPRDASDRRMDILLDKYSSLCENPLALLNSYKVDDYLTLENLSFSPNAVSGVQPRRNKNVVDLESSSVRQSEATDSEDCNIFKNVVNCLVEAVAGVEEEEKKAVRREEEVLQKVMEEGPTLYRCGLCNIYLPSAEELATHKAGHNQAIICLKCQKSFLSVKQLKRHMTVHSSQDTSQQGADKNKVMPEHRCLECGKTCGSESALSRHRGTHARSLGRHQCQTCKRRVRTRAHLIEHMARVHKINHESKKLQCSMCDRKFTTKTHLESHLVSHGEKEPLWSCDKCGRNYVRPRSLQRHMATHDFKFACSNCDETFMSARRLAIHARTHDPSHKTNSIDQCRAHHRMIHGNHKEACLECGKTFGDKTNLLRHRLMVHHHLKRWVCGVCAQSYAYSQDLRNHLQKQHNLAFERLDGTNKKSRHEVYVVPEMGSQDLNPIMEQAVESVCSLERRKVQQVLCGFSGTVRKTRKSGSENAEEVDNPDDPTSLQDSPLAIASLAVNDPPPTQETPLRATSILVPSATISIPTVIENSHIQPEHKGGQNVTATVEGEVQGFVRVSGVTCAECGVEATTPLQCGPCGALMCSQTHLDLHVASNHHVMFQCSVCGLHYGSQADCVAHVTAVHSSHLLAVQGGAATYLTPQSSQPIQINNGGNMQSQICMPLNNSQSTPQCLLQVGDRSPQVPLIIAPTTANVTTQQLETNNVILQYPNVNVLPAGFSAVPHSTALNPTKNQEKQAVFTMTGFLAGPQQTQPKHQRKVNHVLDKQEKQPSLCTITIPNSSDGGVLLPAGDSAAVNLSVGQNTAMLPAILPHQTSNGENSAFIMGNAGIGTTQNDSAPVLLMGSLPFNSVSTGSTTLLPQPKPCNLNNQANTSMASVLLTLAEPSHNDPMSSFMPSESSRVADEQVKQHSPSSVLVNNLPLQKTVEEQSNTEDSSNLLQSIVGLPVPDEEGIHGPTSSALHDTLVTEDQAEEEGMSQNPVHEVSVEIIQTQPRRSKAESRTKHYWEKEASQTPRDADNELPNNSGVDPSYQCSTCGKNFQTSAHLERHQRTHDSQKFRCQVYMRDLTEHKRTHEGSRPHVCKICEKCFVRRRDYTRHFREQHGTQRHQCKICGSSFKRRVYLETVHMRTHQPQMDQVPQEGNNPVQKATHSKETKEAKESHMCNICGRTFARARYLTSHLRTHSRRADYVRCPRCPRMFTSEQTLKVHKEAFHDRETTSTRGFNNSDFDDVDQKPVTEESFFPEVHNNNLNILKAPDPACYIRLVHPPQV</sequence>
<dbReference type="Pfam" id="PF00096">
    <property type="entry name" value="zf-C2H2"/>
    <property type="match status" value="5"/>
</dbReference>
<evidence type="ECO:0000256" key="7">
    <source>
        <dbReference type="ARBA" id="ARBA00023163"/>
    </source>
</evidence>
<feature type="domain" description="C2H2-type" evidence="11">
    <location>
        <begin position="1408"/>
        <end position="1436"/>
    </location>
</feature>
<feature type="domain" description="C2H2-type" evidence="11">
    <location>
        <begin position="499"/>
        <end position="521"/>
    </location>
</feature>
<dbReference type="SUPFAM" id="SSF57667">
    <property type="entry name" value="beta-beta-alpha zinc fingers"/>
    <property type="match status" value="7"/>
</dbReference>
<feature type="region of interest" description="Disordered" evidence="10">
    <location>
        <begin position="1207"/>
        <end position="1243"/>
    </location>
</feature>
<organism evidence="12 13">
    <name type="scientific">Homarus americanus</name>
    <name type="common">American lobster</name>
    <dbReference type="NCBI Taxonomy" id="6706"/>
    <lineage>
        <taxon>Eukaryota</taxon>
        <taxon>Metazoa</taxon>
        <taxon>Ecdysozoa</taxon>
        <taxon>Arthropoda</taxon>
        <taxon>Crustacea</taxon>
        <taxon>Multicrustacea</taxon>
        <taxon>Malacostraca</taxon>
        <taxon>Eumalacostraca</taxon>
        <taxon>Eucarida</taxon>
        <taxon>Decapoda</taxon>
        <taxon>Pleocyemata</taxon>
        <taxon>Astacidea</taxon>
        <taxon>Nephropoidea</taxon>
        <taxon>Nephropidae</taxon>
        <taxon>Homarus</taxon>
    </lineage>
</organism>
<feature type="compositionally biased region" description="Polar residues" evidence="10">
    <location>
        <begin position="1352"/>
        <end position="1366"/>
    </location>
</feature>
<dbReference type="PANTHER" id="PTHR24379">
    <property type="entry name" value="KRAB AND ZINC FINGER DOMAIN-CONTAINING"/>
    <property type="match status" value="1"/>
</dbReference>
<feature type="domain" description="C2H2-type" evidence="11">
    <location>
        <begin position="130"/>
        <end position="157"/>
    </location>
</feature>
<feature type="domain" description="C2H2-type" evidence="11">
    <location>
        <begin position="572"/>
        <end position="600"/>
    </location>
</feature>
<evidence type="ECO:0000256" key="4">
    <source>
        <dbReference type="ARBA" id="ARBA00022771"/>
    </source>
</evidence>
<keyword evidence="5" id="KW-0862">Zinc</keyword>
<comment type="caution">
    <text evidence="12">The sequence shown here is derived from an EMBL/GenBank/DDBJ whole genome shotgun (WGS) entry which is preliminary data.</text>
</comment>
<keyword evidence="8" id="KW-0539">Nucleus</keyword>
<evidence type="ECO:0000256" key="2">
    <source>
        <dbReference type="ARBA" id="ARBA00022723"/>
    </source>
</evidence>
<dbReference type="InterPro" id="IPR036236">
    <property type="entry name" value="Znf_C2H2_sf"/>
</dbReference>
<keyword evidence="6" id="KW-0805">Transcription regulation</keyword>
<feature type="region of interest" description="Disordered" evidence="10">
    <location>
        <begin position="1352"/>
        <end position="1374"/>
    </location>
</feature>
<feature type="domain" description="C2H2-type" evidence="11">
    <location>
        <begin position="409"/>
        <end position="432"/>
    </location>
</feature>
<feature type="domain" description="C2H2-type" evidence="11">
    <location>
        <begin position="159"/>
        <end position="186"/>
    </location>
</feature>
<feature type="domain" description="C2H2-type" evidence="11">
    <location>
        <begin position="1297"/>
        <end position="1325"/>
    </location>
</feature>
<dbReference type="Proteomes" id="UP000747542">
    <property type="component" value="Unassembled WGS sequence"/>
</dbReference>
<evidence type="ECO:0000256" key="6">
    <source>
        <dbReference type="ARBA" id="ARBA00023015"/>
    </source>
</evidence>
<feature type="compositionally biased region" description="Basic and acidic residues" evidence="10">
    <location>
        <begin position="1213"/>
        <end position="1235"/>
    </location>
</feature>
<feature type="domain" description="C2H2-type" evidence="11">
    <location>
        <begin position="368"/>
        <end position="395"/>
    </location>
</feature>
<evidence type="ECO:0000256" key="8">
    <source>
        <dbReference type="ARBA" id="ARBA00023242"/>
    </source>
</evidence>
<keyword evidence="13" id="KW-1185">Reference proteome</keyword>
<evidence type="ECO:0000256" key="1">
    <source>
        <dbReference type="ARBA" id="ARBA00004123"/>
    </source>
</evidence>
<feature type="domain" description="C2H2-type" evidence="11">
    <location>
        <begin position="1379"/>
        <end position="1406"/>
    </location>
</feature>
<feature type="region of interest" description="Disordered" evidence="10">
    <location>
        <begin position="685"/>
        <end position="708"/>
    </location>
</feature>
<dbReference type="PROSITE" id="PS50157">
    <property type="entry name" value="ZINC_FINGER_C2H2_2"/>
    <property type="match status" value="13"/>
</dbReference>
<feature type="domain" description="C2H2-type" evidence="11">
    <location>
        <begin position="470"/>
        <end position="497"/>
    </location>
</feature>
<evidence type="ECO:0000313" key="13">
    <source>
        <dbReference type="Proteomes" id="UP000747542"/>
    </source>
</evidence>
<evidence type="ECO:0000256" key="5">
    <source>
        <dbReference type="ARBA" id="ARBA00022833"/>
    </source>
</evidence>
<comment type="subcellular location">
    <subcellularLocation>
        <location evidence="1">Nucleus</location>
    </subcellularLocation>
</comment>
<gene>
    <name evidence="12" type="primary">Zg20-L</name>
    <name evidence="12" type="ORF">Hamer_G000669</name>
</gene>
<feature type="domain" description="C2H2-type" evidence="11">
    <location>
        <begin position="525"/>
        <end position="552"/>
    </location>
</feature>
<dbReference type="GO" id="GO:0005634">
    <property type="term" value="C:nucleus"/>
    <property type="evidence" value="ECO:0007669"/>
    <property type="project" value="UniProtKB-SubCell"/>
</dbReference>
<evidence type="ECO:0000256" key="9">
    <source>
        <dbReference type="PROSITE-ProRule" id="PRU00042"/>
    </source>
</evidence>